<accession>A0A0E9URK3</accession>
<reference evidence="1" key="1">
    <citation type="submission" date="2014-11" db="EMBL/GenBank/DDBJ databases">
        <authorList>
            <person name="Amaro Gonzalez C."/>
        </authorList>
    </citation>
    <scope>NUCLEOTIDE SEQUENCE</scope>
</reference>
<dbReference type="AlphaFoldDB" id="A0A0E9URK3"/>
<evidence type="ECO:0000313" key="1">
    <source>
        <dbReference type="EMBL" id="JAH68504.1"/>
    </source>
</evidence>
<dbReference type="EMBL" id="GBXM01040073">
    <property type="protein sequence ID" value="JAH68504.1"/>
    <property type="molecule type" value="Transcribed_RNA"/>
</dbReference>
<name>A0A0E9URK3_ANGAN</name>
<organism evidence="1">
    <name type="scientific">Anguilla anguilla</name>
    <name type="common">European freshwater eel</name>
    <name type="synonym">Muraena anguilla</name>
    <dbReference type="NCBI Taxonomy" id="7936"/>
    <lineage>
        <taxon>Eukaryota</taxon>
        <taxon>Metazoa</taxon>
        <taxon>Chordata</taxon>
        <taxon>Craniata</taxon>
        <taxon>Vertebrata</taxon>
        <taxon>Euteleostomi</taxon>
        <taxon>Actinopterygii</taxon>
        <taxon>Neopterygii</taxon>
        <taxon>Teleostei</taxon>
        <taxon>Anguilliformes</taxon>
        <taxon>Anguillidae</taxon>
        <taxon>Anguilla</taxon>
    </lineage>
</organism>
<reference evidence="1" key="2">
    <citation type="journal article" date="2015" name="Fish Shellfish Immunol.">
        <title>Early steps in the European eel (Anguilla anguilla)-Vibrio vulnificus interaction in the gills: Role of the RtxA13 toxin.</title>
        <authorList>
            <person name="Callol A."/>
            <person name="Pajuelo D."/>
            <person name="Ebbesson L."/>
            <person name="Teles M."/>
            <person name="MacKenzie S."/>
            <person name="Amaro C."/>
        </authorList>
    </citation>
    <scope>NUCLEOTIDE SEQUENCE</scope>
</reference>
<protein>
    <submittedName>
        <fullName evidence="1">Uncharacterized protein</fullName>
    </submittedName>
</protein>
<sequence>MKNQRIREMHYYLTKICTRFAFQMFQTQVPGSTWSREILYKYK</sequence>
<proteinExistence type="predicted"/>